<dbReference type="Proteomes" id="UP000276133">
    <property type="component" value="Unassembled WGS sequence"/>
</dbReference>
<proteinExistence type="predicted"/>
<dbReference type="AlphaFoldDB" id="A0A3M7PKB6"/>
<reference evidence="1 2" key="1">
    <citation type="journal article" date="2018" name="Sci. Rep.">
        <title>Genomic signatures of local adaptation to the degree of environmental predictability in rotifers.</title>
        <authorList>
            <person name="Franch-Gras L."/>
            <person name="Hahn C."/>
            <person name="Garcia-Roger E.M."/>
            <person name="Carmona M.J."/>
            <person name="Serra M."/>
            <person name="Gomez A."/>
        </authorList>
    </citation>
    <scope>NUCLEOTIDE SEQUENCE [LARGE SCALE GENOMIC DNA]</scope>
    <source>
        <strain evidence="1">HYR1</strain>
    </source>
</reference>
<dbReference type="OrthoDB" id="276744at2759"/>
<sequence length="114" mass="13607">MNFRVSKDIIFFLKQHKILNKVLKLKILIPKSKSLYFFYLKKLKILNLMTYEERRKRGDLIQMYKLVKGMENINLINGINYAKITTGPAGYLRRHDKRLVRNKANDLPHKKTSK</sequence>
<keyword evidence="2" id="KW-1185">Reference proteome</keyword>
<protein>
    <submittedName>
        <fullName evidence="1">Uncharacterized protein</fullName>
    </submittedName>
</protein>
<name>A0A3M7PKB6_BRAPC</name>
<evidence type="ECO:0000313" key="1">
    <source>
        <dbReference type="EMBL" id="RMZ99150.1"/>
    </source>
</evidence>
<gene>
    <name evidence="1" type="ORF">BpHYR1_015205</name>
</gene>
<organism evidence="1 2">
    <name type="scientific">Brachionus plicatilis</name>
    <name type="common">Marine rotifer</name>
    <name type="synonym">Brachionus muelleri</name>
    <dbReference type="NCBI Taxonomy" id="10195"/>
    <lineage>
        <taxon>Eukaryota</taxon>
        <taxon>Metazoa</taxon>
        <taxon>Spiralia</taxon>
        <taxon>Gnathifera</taxon>
        <taxon>Rotifera</taxon>
        <taxon>Eurotatoria</taxon>
        <taxon>Monogononta</taxon>
        <taxon>Pseudotrocha</taxon>
        <taxon>Ploima</taxon>
        <taxon>Brachionidae</taxon>
        <taxon>Brachionus</taxon>
    </lineage>
</organism>
<accession>A0A3M7PKB6</accession>
<dbReference type="EMBL" id="REGN01010390">
    <property type="protein sequence ID" value="RMZ99150.1"/>
    <property type="molecule type" value="Genomic_DNA"/>
</dbReference>
<evidence type="ECO:0000313" key="2">
    <source>
        <dbReference type="Proteomes" id="UP000276133"/>
    </source>
</evidence>
<comment type="caution">
    <text evidence="1">The sequence shown here is derived from an EMBL/GenBank/DDBJ whole genome shotgun (WGS) entry which is preliminary data.</text>
</comment>